<accession>A0A9Q0LZX1</accession>
<comment type="caution">
    <text evidence="12">The sequence shown here is derived from an EMBL/GenBank/DDBJ whole genome shotgun (WGS) entry which is preliminary data.</text>
</comment>
<keyword evidence="6" id="KW-0067">ATP-binding</keyword>
<dbReference type="EMBL" id="JAPWDV010000003">
    <property type="protein sequence ID" value="KAJ6216346.1"/>
    <property type="molecule type" value="Genomic_DNA"/>
</dbReference>
<dbReference type="InterPro" id="IPR000608">
    <property type="entry name" value="UBC"/>
</dbReference>
<feature type="domain" description="PCI" evidence="11">
    <location>
        <begin position="234"/>
        <end position="423"/>
    </location>
</feature>
<dbReference type="GO" id="GO:0061631">
    <property type="term" value="F:ubiquitin conjugating enzyme activity"/>
    <property type="evidence" value="ECO:0007669"/>
    <property type="project" value="UniProtKB-EC"/>
</dbReference>
<organism evidence="12 13">
    <name type="scientific">Blomia tropicalis</name>
    <name type="common">Mite</name>
    <dbReference type="NCBI Taxonomy" id="40697"/>
    <lineage>
        <taxon>Eukaryota</taxon>
        <taxon>Metazoa</taxon>
        <taxon>Ecdysozoa</taxon>
        <taxon>Arthropoda</taxon>
        <taxon>Chelicerata</taxon>
        <taxon>Arachnida</taxon>
        <taxon>Acari</taxon>
        <taxon>Acariformes</taxon>
        <taxon>Sarcoptiformes</taxon>
        <taxon>Astigmata</taxon>
        <taxon>Glycyphagoidea</taxon>
        <taxon>Echimyopodidae</taxon>
        <taxon>Blomia</taxon>
    </lineage>
</organism>
<evidence type="ECO:0000256" key="2">
    <source>
        <dbReference type="ARBA" id="ARBA00012486"/>
    </source>
</evidence>
<keyword evidence="3" id="KW-0808">Transferase</keyword>
<reference evidence="12" key="1">
    <citation type="submission" date="2022-12" db="EMBL/GenBank/DDBJ databases">
        <title>Genome assemblies of Blomia tropicalis.</title>
        <authorList>
            <person name="Cui Y."/>
        </authorList>
    </citation>
    <scope>NUCLEOTIDE SEQUENCE</scope>
    <source>
        <tissue evidence="12">Adult mites</tissue>
    </source>
</reference>
<dbReference type="CDD" id="cd23795">
    <property type="entry name" value="UBCc_UBE2G1"/>
    <property type="match status" value="1"/>
</dbReference>
<dbReference type="Proteomes" id="UP001142055">
    <property type="component" value="Chromosome 3"/>
</dbReference>
<keyword evidence="4" id="KW-0547">Nucleotide-binding</keyword>
<dbReference type="PANTHER" id="PTHR10855">
    <property type="entry name" value="26S PROTEASOME NON-ATPASE REGULATORY SUBUNIT 12/COP9 SIGNALOSOME COMPLEX SUBUNIT 4"/>
    <property type="match status" value="1"/>
</dbReference>
<dbReference type="FunFam" id="3.10.110.10:FF:000018">
    <property type="entry name" value="Ubiquitin-conjugating enzyme E2 G1"/>
    <property type="match status" value="1"/>
</dbReference>
<dbReference type="OMA" id="AENEMFK"/>
<keyword evidence="13" id="KW-1185">Reference proteome</keyword>
<sequence>MGDDIFTDGGKLIKMEVDYSATVTEKLPICEKLAKEGKLDAALEILNSLEKSTRTGSDTHSNSRILVSIVKLCFEANNFNLLNEQIVTLTKRRSQIKQSITKMIQECCTYVDLIKDKEVQLKYIETLRTVTAGKIYVEVERARLTLKLAHMKEAEGKTEEAANILQELQVETFGSMDKKEKVELILEQMRLCLAKKDFVRTQIISKKIQTKYFDDKDVEEAKFKYYNLMIELDHNEDAYLNICKYYMAIYSSQSVKDDVKKRSSVLKNCVAYIILAPFDNEQSDLINRLKVDKTMSEIPHYLELLEKFTTWELIYWNVWEKNICSLLRDGNKTIETEAEPTGVFAHSEIGNKRWKDLRSRVVEHNIRVMAKYYSKITIKRMSNLLGLSIQETEEALSSLVVSKTIWAKIDRSVGVINFSMSKDPNEVLNDWSQSIDQLMHLVDLKKNPVEGFSAGLCDDSDIYNWEVLIIGPPDTLYEGGFFKAHLTFPKEYPLKPPKMRFLTEIWHPNIDKNGNVCISILHEPGDDRFGYEKASERWLPVHTVETILISVISMLADPNDESPANVDAAKEWRQNYQNFKRRVAQCVRKSQEMD</sequence>
<dbReference type="GO" id="GO:0005634">
    <property type="term" value="C:nucleus"/>
    <property type="evidence" value="ECO:0007669"/>
    <property type="project" value="UniProtKB-ARBA"/>
</dbReference>
<keyword evidence="5" id="KW-0833">Ubl conjugation pathway</keyword>
<dbReference type="PANTHER" id="PTHR10855:SF1">
    <property type="entry name" value="26S PROTEASOME NON-ATPASE REGULATORY SUBUNIT 12"/>
    <property type="match status" value="1"/>
</dbReference>
<evidence type="ECO:0000256" key="6">
    <source>
        <dbReference type="ARBA" id="ARBA00022840"/>
    </source>
</evidence>
<dbReference type="Gene3D" id="3.10.110.10">
    <property type="entry name" value="Ubiquitin Conjugating Enzyme"/>
    <property type="match status" value="1"/>
</dbReference>
<evidence type="ECO:0000259" key="10">
    <source>
        <dbReference type="PROSITE" id="PS50127"/>
    </source>
</evidence>
<proteinExistence type="inferred from homology"/>
<dbReference type="FunFam" id="1.10.10.10:FF:000070">
    <property type="entry name" value="26S proteasome non-ATPase regulatory subunit 12"/>
    <property type="match status" value="1"/>
</dbReference>
<dbReference type="SMART" id="SM00088">
    <property type="entry name" value="PINT"/>
    <property type="match status" value="1"/>
</dbReference>
<dbReference type="SMART" id="SM00212">
    <property type="entry name" value="UBCc"/>
    <property type="match status" value="1"/>
</dbReference>
<dbReference type="SUPFAM" id="SSF54495">
    <property type="entry name" value="UBC-like"/>
    <property type="match status" value="1"/>
</dbReference>
<evidence type="ECO:0000256" key="7">
    <source>
        <dbReference type="ARBA" id="ARBA00022942"/>
    </source>
</evidence>
<dbReference type="SUPFAM" id="SSF46785">
    <property type="entry name" value="Winged helix' DNA-binding domain"/>
    <property type="match status" value="1"/>
</dbReference>
<evidence type="ECO:0000313" key="12">
    <source>
        <dbReference type="EMBL" id="KAJ6216346.1"/>
    </source>
</evidence>
<dbReference type="GO" id="GO:0032446">
    <property type="term" value="P:protein modification by small protein conjugation"/>
    <property type="evidence" value="ECO:0007669"/>
    <property type="project" value="UniProtKB-ARBA"/>
</dbReference>
<dbReference type="Pfam" id="PF22241">
    <property type="entry name" value="PSMD12-CSN4_N"/>
    <property type="match status" value="1"/>
</dbReference>
<dbReference type="GO" id="GO:0005737">
    <property type="term" value="C:cytoplasm"/>
    <property type="evidence" value="ECO:0007669"/>
    <property type="project" value="TreeGrafter"/>
</dbReference>
<dbReference type="InterPro" id="IPR016135">
    <property type="entry name" value="UBQ-conjugating_enzyme/RWD"/>
</dbReference>
<evidence type="ECO:0000256" key="3">
    <source>
        <dbReference type="ARBA" id="ARBA00022679"/>
    </source>
</evidence>
<feature type="domain" description="UBC core" evidence="10">
    <location>
        <begin position="432"/>
        <end position="592"/>
    </location>
</feature>
<dbReference type="PROSITE" id="PS50250">
    <property type="entry name" value="PCI"/>
    <property type="match status" value="1"/>
</dbReference>
<dbReference type="InterPro" id="IPR023313">
    <property type="entry name" value="UBQ-conjugating_AS"/>
</dbReference>
<dbReference type="InterPro" id="IPR036388">
    <property type="entry name" value="WH-like_DNA-bd_sf"/>
</dbReference>
<dbReference type="Gene3D" id="1.10.10.10">
    <property type="entry name" value="Winged helix-like DNA-binding domain superfamily/Winged helix DNA-binding domain"/>
    <property type="match status" value="1"/>
</dbReference>
<dbReference type="AlphaFoldDB" id="A0A9Q0LZX1"/>
<dbReference type="InterPro" id="IPR054559">
    <property type="entry name" value="PSMD12-CSN4-like_N"/>
</dbReference>
<evidence type="ECO:0000256" key="1">
    <source>
        <dbReference type="ARBA" id="ARBA00006397"/>
    </source>
</evidence>
<dbReference type="Pfam" id="PF00179">
    <property type="entry name" value="UQ_con"/>
    <property type="match status" value="1"/>
</dbReference>
<evidence type="ECO:0000256" key="8">
    <source>
        <dbReference type="ARBA" id="ARBA00053162"/>
    </source>
</evidence>
<comment type="similarity">
    <text evidence="1">Belongs to the proteasome subunit p55 family.</text>
</comment>
<keyword evidence="7" id="KW-0647">Proteasome</keyword>
<dbReference type="PROSITE" id="PS50127">
    <property type="entry name" value="UBC_2"/>
    <property type="match status" value="1"/>
</dbReference>
<dbReference type="EC" id="2.3.2.23" evidence="2"/>
<evidence type="ECO:0000313" key="13">
    <source>
        <dbReference type="Proteomes" id="UP001142055"/>
    </source>
</evidence>
<evidence type="ECO:0000256" key="9">
    <source>
        <dbReference type="PROSITE-ProRule" id="PRU10133"/>
    </source>
</evidence>
<name>A0A9Q0LZX1_BLOTA</name>
<comment type="function">
    <text evidence="8">Accepts ubiquitin from the E1 complex and catalyzes its covalent attachment to other proteins. In vitro catalyzes 'Lys-48'-, as well as 'Lys-63'-linked polyubiquitination. May be involved in degradation of muscle-specific proteins. Mediates polyubiquitination of CYP3A4.</text>
</comment>
<dbReference type="InterPro" id="IPR040134">
    <property type="entry name" value="PSMD12/CSN4"/>
</dbReference>
<dbReference type="PROSITE" id="PS00183">
    <property type="entry name" value="UBC_1"/>
    <property type="match status" value="1"/>
</dbReference>
<dbReference type="InterPro" id="IPR000717">
    <property type="entry name" value="PCI_dom"/>
</dbReference>
<dbReference type="Pfam" id="PF01399">
    <property type="entry name" value="PCI"/>
    <property type="match status" value="1"/>
</dbReference>
<evidence type="ECO:0000256" key="4">
    <source>
        <dbReference type="ARBA" id="ARBA00022741"/>
    </source>
</evidence>
<protein>
    <recommendedName>
        <fullName evidence="2">E2 ubiquitin-conjugating enzyme</fullName>
        <ecNumber evidence="2">2.3.2.23</ecNumber>
    </recommendedName>
</protein>
<dbReference type="GO" id="GO:0008541">
    <property type="term" value="C:proteasome regulatory particle, lid subcomplex"/>
    <property type="evidence" value="ECO:0007669"/>
    <property type="project" value="TreeGrafter"/>
</dbReference>
<dbReference type="InterPro" id="IPR036390">
    <property type="entry name" value="WH_DNA-bd_sf"/>
</dbReference>
<gene>
    <name evidence="12" type="ORF">RDWZM_007503</name>
</gene>
<evidence type="ECO:0000256" key="5">
    <source>
        <dbReference type="ARBA" id="ARBA00022786"/>
    </source>
</evidence>
<dbReference type="GO" id="GO:0005524">
    <property type="term" value="F:ATP binding"/>
    <property type="evidence" value="ECO:0007669"/>
    <property type="project" value="UniProtKB-KW"/>
</dbReference>
<feature type="active site" description="Glycyl thioester intermediate" evidence="9">
    <location>
        <position position="517"/>
    </location>
</feature>
<evidence type="ECO:0000259" key="11">
    <source>
        <dbReference type="PROSITE" id="PS50250"/>
    </source>
</evidence>